<evidence type="ECO:0000256" key="2">
    <source>
        <dbReference type="ARBA" id="ARBA00005300"/>
    </source>
</evidence>
<dbReference type="EC" id="3.1.26.4" evidence="4 10"/>
<dbReference type="InterPro" id="IPR022892">
    <property type="entry name" value="RNaseHI"/>
</dbReference>
<keyword evidence="9 10" id="KW-0460">Magnesium</keyword>
<dbReference type="InterPro" id="IPR012337">
    <property type="entry name" value="RNaseH-like_sf"/>
</dbReference>
<sequence>MAKGKKVYIVVKGRKPGLYHTWLGPNGAQAQISGVSGSLFKGFQTLDEAREWLSGLGDTDLIQKIFPAPKRSRPRFPTTNDSARALLGEGKVVLYTDGGAIKNPGPGGYGVVLLYKDHRKEMSGGFRFTTNNRMELLACIMGLKSLKWKCPVVVFTDSMYLKKGIVNGWARKWQANNWMRTPEHKAKNADLWAQLLLLCDKHDVEFHWVKGHSGNPDNERCDQLATAAAKQPKLPQDTGYNQSLTG</sequence>
<keyword evidence="6 10" id="KW-0479">Metal-binding</keyword>
<dbReference type="Proteomes" id="UP001594351">
    <property type="component" value="Unassembled WGS sequence"/>
</dbReference>
<dbReference type="GO" id="GO:0004523">
    <property type="term" value="F:RNA-DNA hybrid ribonuclease activity"/>
    <property type="evidence" value="ECO:0007669"/>
    <property type="project" value="UniProtKB-EC"/>
</dbReference>
<keyword evidence="7 10" id="KW-0255">Endonuclease</keyword>
<evidence type="ECO:0000313" key="14">
    <source>
        <dbReference type="Proteomes" id="UP001594351"/>
    </source>
</evidence>
<accession>A0ABV6Z536</accession>
<dbReference type="PROSITE" id="PS50879">
    <property type="entry name" value="RNASE_H_1"/>
    <property type="match status" value="1"/>
</dbReference>
<dbReference type="NCBIfam" id="NF001236">
    <property type="entry name" value="PRK00203.1"/>
    <property type="match status" value="1"/>
</dbReference>
<dbReference type="PANTHER" id="PTHR10642">
    <property type="entry name" value="RIBONUCLEASE H1"/>
    <property type="match status" value="1"/>
</dbReference>
<dbReference type="InterPro" id="IPR009027">
    <property type="entry name" value="Ribosomal_bL9/RNase_H1_N"/>
</dbReference>
<protein>
    <recommendedName>
        <fullName evidence="4 10">Ribonuclease H</fullName>
        <shortName evidence="10">RNase H</shortName>
        <ecNumber evidence="4 10">3.1.26.4</ecNumber>
    </recommendedName>
</protein>
<dbReference type="HAMAP" id="MF_00042">
    <property type="entry name" value="RNase_H"/>
    <property type="match status" value="1"/>
</dbReference>
<evidence type="ECO:0000259" key="12">
    <source>
        <dbReference type="PROSITE" id="PS50879"/>
    </source>
</evidence>
<organism evidence="13 14">
    <name type="scientific">candidate division CSSED10-310 bacterium</name>
    <dbReference type="NCBI Taxonomy" id="2855610"/>
    <lineage>
        <taxon>Bacteria</taxon>
        <taxon>Bacteria division CSSED10-310</taxon>
    </lineage>
</organism>
<gene>
    <name evidence="10 13" type="primary">rnhA</name>
    <name evidence="13" type="ORF">ACFL27_25435</name>
</gene>
<comment type="subcellular location">
    <subcellularLocation>
        <location evidence="10">Cytoplasm</location>
    </subcellularLocation>
</comment>
<dbReference type="InterPro" id="IPR036397">
    <property type="entry name" value="RNaseH_sf"/>
</dbReference>
<comment type="cofactor">
    <cofactor evidence="10">
        <name>Mg(2+)</name>
        <dbReference type="ChEBI" id="CHEBI:18420"/>
    </cofactor>
    <text evidence="10">Binds 1 Mg(2+) ion per subunit. May bind a second metal ion at a regulatory site, or after substrate binding.</text>
</comment>
<comment type="catalytic activity">
    <reaction evidence="1 10">
        <text>Endonucleolytic cleavage to 5'-phosphomonoester.</text>
        <dbReference type="EC" id="3.1.26.4"/>
    </reaction>
</comment>
<feature type="region of interest" description="Disordered" evidence="11">
    <location>
        <begin position="227"/>
        <end position="246"/>
    </location>
</feature>
<evidence type="ECO:0000256" key="10">
    <source>
        <dbReference type="HAMAP-Rule" id="MF_00042"/>
    </source>
</evidence>
<proteinExistence type="inferred from homology"/>
<evidence type="ECO:0000256" key="8">
    <source>
        <dbReference type="ARBA" id="ARBA00022801"/>
    </source>
</evidence>
<comment type="function">
    <text evidence="10">Endonuclease that specifically degrades the RNA of RNA-DNA hybrids.</text>
</comment>
<dbReference type="InterPro" id="IPR050092">
    <property type="entry name" value="RNase_H"/>
</dbReference>
<dbReference type="Pfam" id="PF01693">
    <property type="entry name" value="Cauli_VI"/>
    <property type="match status" value="1"/>
</dbReference>
<evidence type="ECO:0000256" key="5">
    <source>
        <dbReference type="ARBA" id="ARBA00022722"/>
    </source>
</evidence>
<feature type="binding site" evidence="10">
    <location>
        <position position="135"/>
    </location>
    <ligand>
        <name>Mg(2+)</name>
        <dbReference type="ChEBI" id="CHEBI:18420"/>
        <label>1</label>
    </ligand>
</feature>
<dbReference type="SUPFAM" id="SSF55658">
    <property type="entry name" value="L9 N-domain-like"/>
    <property type="match status" value="1"/>
</dbReference>
<dbReference type="InterPro" id="IPR002156">
    <property type="entry name" value="RNaseH_domain"/>
</dbReference>
<evidence type="ECO:0000256" key="6">
    <source>
        <dbReference type="ARBA" id="ARBA00022723"/>
    </source>
</evidence>
<keyword evidence="5 10" id="KW-0540">Nuclease</keyword>
<evidence type="ECO:0000313" key="13">
    <source>
        <dbReference type="EMBL" id="MFC1853545.1"/>
    </source>
</evidence>
<dbReference type="CDD" id="cd09278">
    <property type="entry name" value="RNase_HI_prokaryote_like"/>
    <property type="match status" value="1"/>
</dbReference>
<evidence type="ECO:0000256" key="3">
    <source>
        <dbReference type="ARBA" id="ARBA00011245"/>
    </source>
</evidence>
<feature type="binding site" evidence="10">
    <location>
        <position position="97"/>
    </location>
    <ligand>
        <name>Mg(2+)</name>
        <dbReference type="ChEBI" id="CHEBI:18420"/>
        <label>2</label>
    </ligand>
</feature>
<feature type="binding site" evidence="10">
    <location>
        <position position="97"/>
    </location>
    <ligand>
        <name>Mg(2+)</name>
        <dbReference type="ChEBI" id="CHEBI:18420"/>
        <label>1</label>
    </ligand>
</feature>
<keyword evidence="8 10" id="KW-0378">Hydrolase</keyword>
<feature type="domain" description="RNase H type-1" evidence="12">
    <location>
        <begin position="88"/>
        <end position="230"/>
    </location>
</feature>
<reference evidence="13 14" key="1">
    <citation type="submission" date="2024-09" db="EMBL/GenBank/DDBJ databases">
        <title>Laminarin stimulates single cell rates of sulfate reduction while oxygen inhibits transcriptomic activity in coastal marine sediment.</title>
        <authorList>
            <person name="Lindsay M."/>
            <person name="Orcutt B."/>
            <person name="Emerson D."/>
            <person name="Stepanauskas R."/>
            <person name="D'Angelo T."/>
        </authorList>
    </citation>
    <scope>NUCLEOTIDE SEQUENCE [LARGE SCALE GENOMIC DNA]</scope>
    <source>
        <strain evidence="13">SAG AM-311-K15</strain>
    </source>
</reference>
<dbReference type="InterPro" id="IPR037056">
    <property type="entry name" value="RNase_H1_N_sf"/>
</dbReference>
<dbReference type="Gene3D" id="3.30.420.10">
    <property type="entry name" value="Ribonuclease H-like superfamily/Ribonuclease H"/>
    <property type="match status" value="1"/>
</dbReference>
<name>A0ABV6Z536_UNCC1</name>
<evidence type="ECO:0000256" key="1">
    <source>
        <dbReference type="ARBA" id="ARBA00000077"/>
    </source>
</evidence>
<dbReference type="InterPro" id="IPR011320">
    <property type="entry name" value="RNase_H1_N"/>
</dbReference>
<comment type="caution">
    <text evidence="13">The sequence shown here is derived from an EMBL/GenBank/DDBJ whole genome shotgun (WGS) entry which is preliminary data.</text>
</comment>
<evidence type="ECO:0000256" key="4">
    <source>
        <dbReference type="ARBA" id="ARBA00012180"/>
    </source>
</evidence>
<comment type="similarity">
    <text evidence="2 10">Belongs to the RNase H family.</text>
</comment>
<keyword evidence="10" id="KW-0963">Cytoplasm</keyword>
<dbReference type="PANTHER" id="PTHR10642:SF26">
    <property type="entry name" value="RIBONUCLEASE H1"/>
    <property type="match status" value="1"/>
</dbReference>
<feature type="binding site" evidence="10">
    <location>
        <position position="222"/>
    </location>
    <ligand>
        <name>Mg(2+)</name>
        <dbReference type="ChEBI" id="CHEBI:18420"/>
        <label>2</label>
    </ligand>
</feature>
<dbReference type="EMBL" id="JBHPBY010000528">
    <property type="protein sequence ID" value="MFC1853545.1"/>
    <property type="molecule type" value="Genomic_DNA"/>
</dbReference>
<keyword evidence="14" id="KW-1185">Reference proteome</keyword>
<dbReference type="Gene3D" id="3.40.970.10">
    <property type="entry name" value="Ribonuclease H1, N-terminal domain"/>
    <property type="match status" value="1"/>
</dbReference>
<evidence type="ECO:0000256" key="7">
    <source>
        <dbReference type="ARBA" id="ARBA00022759"/>
    </source>
</evidence>
<evidence type="ECO:0000256" key="9">
    <source>
        <dbReference type="ARBA" id="ARBA00022842"/>
    </source>
</evidence>
<comment type="subunit">
    <text evidence="3 10">Monomer.</text>
</comment>
<dbReference type="Pfam" id="PF00075">
    <property type="entry name" value="RNase_H"/>
    <property type="match status" value="1"/>
</dbReference>
<feature type="binding site" evidence="10">
    <location>
        <position position="157"/>
    </location>
    <ligand>
        <name>Mg(2+)</name>
        <dbReference type="ChEBI" id="CHEBI:18420"/>
        <label>1</label>
    </ligand>
</feature>
<evidence type="ECO:0000256" key="11">
    <source>
        <dbReference type="SAM" id="MobiDB-lite"/>
    </source>
</evidence>
<dbReference type="SUPFAM" id="SSF53098">
    <property type="entry name" value="Ribonuclease H-like"/>
    <property type="match status" value="1"/>
</dbReference>